<dbReference type="InterPro" id="IPR042120">
    <property type="entry name" value="MutL_C_dimsub"/>
</dbReference>
<dbReference type="InterPro" id="IPR014721">
    <property type="entry name" value="Ribsml_uS5_D2-typ_fold_subgr"/>
</dbReference>
<dbReference type="SUPFAM" id="SSF118116">
    <property type="entry name" value="DNA mismatch repair protein MutL"/>
    <property type="match status" value="1"/>
</dbReference>
<dbReference type="Gene3D" id="3.30.1370.100">
    <property type="entry name" value="MutL, C-terminal domain, regulatory subdomain"/>
    <property type="match status" value="1"/>
</dbReference>
<protein>
    <submittedName>
        <fullName evidence="6">Dna mismatch repair protein mutl</fullName>
    </submittedName>
</protein>
<dbReference type="GO" id="GO:0032300">
    <property type="term" value="C:mismatch repair complex"/>
    <property type="evidence" value="ECO:0007669"/>
    <property type="project" value="InterPro"/>
</dbReference>
<reference evidence="6" key="1">
    <citation type="journal article" date="2015" name="Proc. Natl. Acad. Sci. U.S.A.">
        <title>Networks of energetic and metabolic interactions define dynamics in microbial communities.</title>
        <authorList>
            <person name="Embree M."/>
            <person name="Liu J.K."/>
            <person name="Al-Bassam M.M."/>
            <person name="Zengler K."/>
        </authorList>
    </citation>
    <scope>NUCLEOTIDE SEQUENCE</scope>
</reference>
<sequence>MSRRIVVLSEEIANKIAAGEVVERPASIVKELLENSIDAGATDIRVELEKGGCQSIKVIDNGSGIEHDDVPLVFERHATSKIHKYEDIFNVVSFGFRGEAMPSIASIAKVELLTRRKNDLSGTKALLEAGIIKEVAPAGCPEGTQISVTEIFTNVPARRKFLKTEATEQGACLDVITRIALAHPEIRFKVSANGKEIFNTPEVSDISKRISMVMGDDFSKHCIAVDEQKENMSLSGFISRPEYTKSNSKSIYLFINKRFIRDNSVTHAVLSAYRQIIEPRRYPAAVLFLDMPPEDVDVNVHPAKLEVRFKNAHGVYELVSRIITQSLAEAETSKGNFIYRLQPKEKKDYSYNVATIRENSPSVSSGKFSRQNLQKSINEDLLKRSLTEKTATVVESANIPAKEAISLSGMKYVGQFADTYLVFEGDKNLVLLDQHAAHERIILERLKKSSGGKVIRQSLLMPEIINLTPGQITLFSDYIDLLQEIGLEIEIFGRDAVAVKAVPVTLAQIKISEIISDISDQLSDQNQTPSLQEKREKILASLACRAAIKANKVLSHEDVAALCRELEATPFNLTCPHGRPITINFSLSEIERMFKRK</sequence>
<keyword evidence="3" id="KW-0234">DNA repair</keyword>
<proteinExistence type="inferred from homology"/>
<dbReference type="SMART" id="SM01340">
    <property type="entry name" value="DNA_mis_repair"/>
    <property type="match status" value="1"/>
</dbReference>
<dbReference type="InterPro" id="IPR042121">
    <property type="entry name" value="MutL_C_regsub"/>
</dbReference>
<dbReference type="GO" id="GO:0005524">
    <property type="term" value="F:ATP binding"/>
    <property type="evidence" value="ECO:0007669"/>
    <property type="project" value="InterPro"/>
</dbReference>
<dbReference type="InterPro" id="IPR037198">
    <property type="entry name" value="MutL_C_sf"/>
</dbReference>
<dbReference type="Gene3D" id="3.30.1540.20">
    <property type="entry name" value="MutL, C-terminal domain, dimerisation subdomain"/>
    <property type="match status" value="1"/>
</dbReference>
<dbReference type="PANTHER" id="PTHR10073">
    <property type="entry name" value="DNA MISMATCH REPAIR PROTEIN MLH, PMS, MUTL"/>
    <property type="match status" value="1"/>
</dbReference>
<dbReference type="InterPro" id="IPR002099">
    <property type="entry name" value="MutL/Mlh/PMS"/>
</dbReference>
<feature type="domain" description="MutL C-terminal dimerisation" evidence="4">
    <location>
        <begin position="412"/>
        <end position="554"/>
    </location>
</feature>
<dbReference type="SUPFAM" id="SSF55874">
    <property type="entry name" value="ATPase domain of HSP90 chaperone/DNA topoisomerase II/histidine kinase"/>
    <property type="match status" value="1"/>
</dbReference>
<accession>A0A0W8FSM6</accession>
<comment type="similarity">
    <text evidence="1">Belongs to the DNA mismatch repair MutL/HexB family.</text>
</comment>
<dbReference type="PANTHER" id="PTHR10073:SF12">
    <property type="entry name" value="DNA MISMATCH REPAIR PROTEIN MLH1"/>
    <property type="match status" value="1"/>
</dbReference>
<keyword evidence="2" id="KW-0227">DNA damage</keyword>
<feature type="domain" description="DNA mismatch repair protein S5" evidence="5">
    <location>
        <begin position="210"/>
        <end position="328"/>
    </location>
</feature>
<dbReference type="Gene3D" id="3.30.230.10">
    <property type="match status" value="1"/>
</dbReference>
<dbReference type="InterPro" id="IPR038973">
    <property type="entry name" value="MutL/Mlh/Pms-like"/>
</dbReference>
<dbReference type="GO" id="GO:0016887">
    <property type="term" value="F:ATP hydrolysis activity"/>
    <property type="evidence" value="ECO:0007669"/>
    <property type="project" value="InterPro"/>
</dbReference>
<dbReference type="NCBIfam" id="TIGR00585">
    <property type="entry name" value="mutl"/>
    <property type="match status" value="1"/>
</dbReference>
<dbReference type="SMART" id="SM00853">
    <property type="entry name" value="MutL_C"/>
    <property type="match status" value="1"/>
</dbReference>
<evidence type="ECO:0000313" key="6">
    <source>
        <dbReference type="EMBL" id="KUG23885.1"/>
    </source>
</evidence>
<dbReference type="EMBL" id="LNQE01000880">
    <property type="protein sequence ID" value="KUG23885.1"/>
    <property type="molecule type" value="Genomic_DNA"/>
</dbReference>
<dbReference type="GO" id="GO:0006298">
    <property type="term" value="P:mismatch repair"/>
    <property type="evidence" value="ECO:0007669"/>
    <property type="project" value="InterPro"/>
</dbReference>
<dbReference type="Gene3D" id="3.30.565.10">
    <property type="entry name" value="Histidine kinase-like ATPase, C-terminal domain"/>
    <property type="match status" value="1"/>
</dbReference>
<dbReference type="Pfam" id="PF08676">
    <property type="entry name" value="MutL_C"/>
    <property type="match status" value="1"/>
</dbReference>
<dbReference type="CDD" id="cd16926">
    <property type="entry name" value="HATPase_MutL-MLH-PMS-like"/>
    <property type="match status" value="1"/>
</dbReference>
<evidence type="ECO:0000256" key="3">
    <source>
        <dbReference type="ARBA" id="ARBA00023204"/>
    </source>
</evidence>
<dbReference type="GO" id="GO:0030983">
    <property type="term" value="F:mismatched DNA binding"/>
    <property type="evidence" value="ECO:0007669"/>
    <property type="project" value="InterPro"/>
</dbReference>
<gene>
    <name evidence="6" type="ORF">ASZ90_006289</name>
</gene>
<dbReference type="Pfam" id="PF01119">
    <property type="entry name" value="DNA_mis_repair"/>
    <property type="match status" value="1"/>
</dbReference>
<dbReference type="AlphaFoldDB" id="A0A0W8FSM6"/>
<evidence type="ECO:0000259" key="4">
    <source>
        <dbReference type="SMART" id="SM00853"/>
    </source>
</evidence>
<dbReference type="InterPro" id="IPR020568">
    <property type="entry name" value="Ribosomal_Su5_D2-typ_SF"/>
</dbReference>
<dbReference type="HAMAP" id="MF_00149">
    <property type="entry name" value="DNA_mis_repair"/>
    <property type="match status" value="1"/>
</dbReference>
<dbReference type="GO" id="GO:0140664">
    <property type="term" value="F:ATP-dependent DNA damage sensor activity"/>
    <property type="evidence" value="ECO:0007669"/>
    <property type="project" value="InterPro"/>
</dbReference>
<evidence type="ECO:0000259" key="5">
    <source>
        <dbReference type="SMART" id="SM01340"/>
    </source>
</evidence>
<dbReference type="CDD" id="cd00782">
    <property type="entry name" value="MutL_Trans"/>
    <property type="match status" value="1"/>
</dbReference>
<comment type="caution">
    <text evidence="6">The sequence shown here is derived from an EMBL/GenBank/DDBJ whole genome shotgun (WGS) entry which is preliminary data.</text>
</comment>
<dbReference type="FunFam" id="3.30.565.10:FF:000003">
    <property type="entry name" value="DNA mismatch repair endonuclease MutL"/>
    <property type="match status" value="1"/>
</dbReference>
<dbReference type="SUPFAM" id="SSF54211">
    <property type="entry name" value="Ribosomal protein S5 domain 2-like"/>
    <property type="match status" value="1"/>
</dbReference>
<organism evidence="6">
    <name type="scientific">hydrocarbon metagenome</name>
    <dbReference type="NCBI Taxonomy" id="938273"/>
    <lineage>
        <taxon>unclassified sequences</taxon>
        <taxon>metagenomes</taxon>
        <taxon>ecological metagenomes</taxon>
    </lineage>
</organism>
<dbReference type="InterPro" id="IPR020667">
    <property type="entry name" value="DNA_mismatch_repair_MutL"/>
</dbReference>
<evidence type="ECO:0000256" key="1">
    <source>
        <dbReference type="ARBA" id="ARBA00006082"/>
    </source>
</evidence>
<name>A0A0W8FSM6_9ZZZZ</name>
<dbReference type="InterPro" id="IPR036890">
    <property type="entry name" value="HATPase_C_sf"/>
</dbReference>
<dbReference type="Pfam" id="PF13589">
    <property type="entry name" value="HATPase_c_3"/>
    <property type="match status" value="1"/>
</dbReference>
<evidence type="ECO:0000256" key="2">
    <source>
        <dbReference type="ARBA" id="ARBA00022763"/>
    </source>
</evidence>
<dbReference type="InterPro" id="IPR013507">
    <property type="entry name" value="DNA_mismatch_S5_2-like"/>
</dbReference>
<dbReference type="InterPro" id="IPR014790">
    <property type="entry name" value="MutL_C"/>
</dbReference>